<dbReference type="KEGG" id="mico:GDR74_00100"/>
<dbReference type="RefSeq" id="WP_152584388.1">
    <property type="nucleotide sequence ID" value="NZ_CP045423.1"/>
</dbReference>
<dbReference type="AlphaFoldDB" id="A0A5P9JSJ4"/>
<feature type="signal peptide" evidence="1">
    <location>
        <begin position="1"/>
        <end position="37"/>
    </location>
</feature>
<accession>A0A5P9JSJ4</accession>
<dbReference type="InterPro" id="IPR010319">
    <property type="entry name" value="Transglutaminase-like_Cys_pept"/>
</dbReference>
<dbReference type="Pfam" id="PF06035">
    <property type="entry name" value="Peptidase_C93"/>
    <property type="match status" value="1"/>
</dbReference>
<evidence type="ECO:0000313" key="2">
    <source>
        <dbReference type="EMBL" id="QFU14738.1"/>
    </source>
</evidence>
<dbReference type="Gene3D" id="3.10.620.30">
    <property type="match status" value="1"/>
</dbReference>
<evidence type="ECO:0000313" key="3">
    <source>
        <dbReference type="Proteomes" id="UP000325614"/>
    </source>
</evidence>
<reference evidence="2 3" key="1">
    <citation type="submission" date="2019-10" db="EMBL/GenBank/DDBJ databases">
        <title>Isolation, Identification of Microvirga thermotolerans HR1, a novel thermophilic bacterium and Comparative Genomics of the genus Microvirga.</title>
        <authorList>
            <person name="Li J."/>
            <person name="Zhang W."/>
            <person name="Lin M."/>
            <person name="Wang J."/>
        </authorList>
    </citation>
    <scope>NUCLEOTIDE SEQUENCE [LARGE SCALE GENOMIC DNA]</scope>
    <source>
        <strain evidence="2 3">HR1</strain>
    </source>
</reference>
<gene>
    <name evidence="2" type="ORF">GDR74_00100</name>
</gene>
<dbReference type="Proteomes" id="UP000325614">
    <property type="component" value="Chromosome"/>
</dbReference>
<organism evidence="2 3">
    <name type="scientific">Microvirga thermotolerans</name>
    <dbReference type="NCBI Taxonomy" id="2651334"/>
    <lineage>
        <taxon>Bacteria</taxon>
        <taxon>Pseudomonadati</taxon>
        <taxon>Pseudomonadota</taxon>
        <taxon>Alphaproteobacteria</taxon>
        <taxon>Hyphomicrobiales</taxon>
        <taxon>Methylobacteriaceae</taxon>
        <taxon>Microvirga</taxon>
    </lineage>
</organism>
<protein>
    <submittedName>
        <fullName evidence="2">Transglutaminase</fullName>
    </submittedName>
</protein>
<keyword evidence="3" id="KW-1185">Reference proteome</keyword>
<dbReference type="PANTHER" id="PTHR39327:SF1">
    <property type="entry name" value="BLR5470 PROTEIN"/>
    <property type="match status" value="1"/>
</dbReference>
<dbReference type="PANTHER" id="PTHR39327">
    <property type="match status" value="1"/>
</dbReference>
<dbReference type="EMBL" id="CP045423">
    <property type="protein sequence ID" value="QFU14738.1"/>
    <property type="molecule type" value="Genomic_DNA"/>
</dbReference>
<keyword evidence="1" id="KW-0732">Signal</keyword>
<proteinExistence type="predicted"/>
<evidence type="ECO:0000256" key="1">
    <source>
        <dbReference type="SAM" id="SignalP"/>
    </source>
</evidence>
<sequence length="220" mass="24347">MRQPFFGLLNGRPFPRNTLCLSAFALSLALMGGAVQAQSMAALPAVTQPVAKVGAAKPIMGWIRFCEQNPAECAVDPSEPAAIDLSAKDWQTLIRINRQVNIDIKAKTDKDHWGIDDRWDFAEDGSGDCEDYQLVKRKLLVEAGFPRRALRMTVVIDEEGAGHAVMMVRTNRGDFILDNKRNAILPWHKTGYVYIKREGDEGMAWASLGGRTSPTMTANQ</sequence>
<name>A0A5P9JSJ4_9HYPH</name>
<feature type="chain" id="PRO_5024792425" evidence="1">
    <location>
        <begin position="38"/>
        <end position="220"/>
    </location>
</feature>